<keyword evidence="1" id="KW-0812">Transmembrane</keyword>
<feature type="transmembrane region" description="Helical" evidence="1">
    <location>
        <begin position="12"/>
        <end position="30"/>
    </location>
</feature>
<gene>
    <name evidence="2" type="ORF">AE618_06750</name>
</gene>
<organism evidence="2 3">
    <name type="scientific">Bosea vaviloviae</name>
    <dbReference type="NCBI Taxonomy" id="1526658"/>
    <lineage>
        <taxon>Bacteria</taxon>
        <taxon>Pseudomonadati</taxon>
        <taxon>Pseudomonadota</taxon>
        <taxon>Alphaproteobacteria</taxon>
        <taxon>Hyphomicrobiales</taxon>
        <taxon>Boseaceae</taxon>
        <taxon>Bosea</taxon>
    </lineage>
</organism>
<keyword evidence="3" id="KW-1185">Reference proteome</keyword>
<comment type="caution">
    <text evidence="2">The sequence shown here is derived from an EMBL/GenBank/DDBJ whole genome shotgun (WGS) entry which is preliminary data.</text>
</comment>
<reference evidence="2 3" key="1">
    <citation type="submission" date="2015-07" db="EMBL/GenBank/DDBJ databases">
        <title>Whole genome sequencing of Bosea vaviloviae isolated from cave pool.</title>
        <authorList>
            <person name="Tan N.E.H."/>
            <person name="Lee Y.P."/>
            <person name="Gan H.M."/>
            <person name="Barton H."/>
            <person name="Savka M.A."/>
        </authorList>
    </citation>
    <scope>NUCLEOTIDE SEQUENCE [LARGE SCALE GENOMIC DNA]</scope>
    <source>
        <strain evidence="2 3">SD260</strain>
    </source>
</reference>
<name>A0A0N1F5M2_9HYPH</name>
<evidence type="ECO:0000313" key="3">
    <source>
        <dbReference type="Proteomes" id="UP000037822"/>
    </source>
</evidence>
<dbReference type="EMBL" id="LGSZ01000028">
    <property type="protein sequence ID" value="KPH81461.1"/>
    <property type="molecule type" value="Genomic_DNA"/>
</dbReference>
<proteinExistence type="predicted"/>
<accession>A0A0N1F5M2</accession>
<dbReference type="PATRIC" id="fig|1526658.3.peg.2015"/>
<keyword evidence="1" id="KW-1133">Transmembrane helix</keyword>
<evidence type="ECO:0000313" key="2">
    <source>
        <dbReference type="EMBL" id="KPH81461.1"/>
    </source>
</evidence>
<keyword evidence="1" id="KW-0472">Membrane</keyword>
<dbReference type="AlphaFoldDB" id="A0A0N1F5M2"/>
<sequence length="199" mass="21019">MILRRANAADFGVAALGLGLIALAGLWLLVSEALLSRDRRHAGGAWLSTTVAGFRGDVWAERLRATQTGNQPADMARRFAVRTVARSPVTPEAWLTLAEAVPEEGAQKQAAIAMACATGPAVVPLMTRRIALAVSANAITDTLVEQCVRSDVRHILHRENGLRAVLLEIDRAAPPAGRARLRAIIGDIDPALAASLPSG</sequence>
<protein>
    <submittedName>
        <fullName evidence="2">Uncharacterized protein</fullName>
    </submittedName>
</protein>
<evidence type="ECO:0000256" key="1">
    <source>
        <dbReference type="SAM" id="Phobius"/>
    </source>
</evidence>
<dbReference type="Proteomes" id="UP000037822">
    <property type="component" value="Unassembled WGS sequence"/>
</dbReference>